<dbReference type="InterPro" id="IPR036388">
    <property type="entry name" value="WH-like_DNA-bd_sf"/>
</dbReference>
<dbReference type="KEGG" id="aez:C3E78_16650"/>
<accession>A0A2S0WSF8</accession>
<dbReference type="InterPro" id="IPR029016">
    <property type="entry name" value="GAF-like_dom_sf"/>
</dbReference>
<dbReference type="GO" id="GO:0045892">
    <property type="term" value="P:negative regulation of DNA-templated transcription"/>
    <property type="evidence" value="ECO:0007669"/>
    <property type="project" value="TreeGrafter"/>
</dbReference>
<dbReference type="InterPro" id="IPR036390">
    <property type="entry name" value="WH_DNA-bd_sf"/>
</dbReference>
<gene>
    <name evidence="4" type="ORF">C3E78_16650</name>
</gene>
<protein>
    <submittedName>
        <fullName evidence="4">IclR family transcriptional regulator</fullName>
    </submittedName>
</protein>
<dbReference type="Pfam" id="PF01614">
    <property type="entry name" value="IclR_C"/>
    <property type="match status" value="1"/>
</dbReference>
<keyword evidence="2" id="KW-0238">DNA-binding</keyword>
<evidence type="ECO:0000313" key="4">
    <source>
        <dbReference type="EMBL" id="AWB94230.1"/>
    </source>
</evidence>
<dbReference type="EMBL" id="CP026952">
    <property type="protein sequence ID" value="AWB94230.1"/>
    <property type="molecule type" value="Genomic_DNA"/>
</dbReference>
<dbReference type="InterPro" id="IPR005471">
    <property type="entry name" value="Tscrpt_reg_IclR_N"/>
</dbReference>
<dbReference type="SUPFAM" id="SSF46785">
    <property type="entry name" value="Winged helix' DNA-binding domain"/>
    <property type="match status" value="1"/>
</dbReference>
<dbReference type="AlphaFoldDB" id="A0A2S0WSF8"/>
<keyword evidence="1" id="KW-0805">Transcription regulation</keyword>
<name>A0A2S0WSF8_9ACTN</name>
<dbReference type="GO" id="GO:0003677">
    <property type="term" value="F:DNA binding"/>
    <property type="evidence" value="ECO:0007669"/>
    <property type="project" value="UniProtKB-KW"/>
</dbReference>
<dbReference type="SMART" id="SM00346">
    <property type="entry name" value="HTH_ICLR"/>
    <property type="match status" value="1"/>
</dbReference>
<dbReference type="GO" id="GO:0003700">
    <property type="term" value="F:DNA-binding transcription factor activity"/>
    <property type="evidence" value="ECO:0007669"/>
    <property type="project" value="TreeGrafter"/>
</dbReference>
<evidence type="ECO:0000256" key="2">
    <source>
        <dbReference type="ARBA" id="ARBA00023125"/>
    </source>
</evidence>
<evidence type="ECO:0000313" key="5">
    <source>
        <dbReference type="Proteomes" id="UP000244384"/>
    </source>
</evidence>
<dbReference type="PROSITE" id="PS51077">
    <property type="entry name" value="HTH_ICLR"/>
    <property type="match status" value="1"/>
</dbReference>
<keyword evidence="3" id="KW-0804">Transcription</keyword>
<reference evidence="5" key="1">
    <citation type="submission" date="2018-01" db="EMBL/GenBank/DDBJ databases">
        <authorList>
            <person name="Li J."/>
        </authorList>
    </citation>
    <scope>NUCLEOTIDE SEQUENCE [LARGE SCALE GENOMIC DNA]</scope>
    <source>
        <strain evidence="5">592</strain>
    </source>
</reference>
<dbReference type="Gene3D" id="1.10.10.10">
    <property type="entry name" value="Winged helix-like DNA-binding domain superfamily/Winged helix DNA-binding domain"/>
    <property type="match status" value="1"/>
</dbReference>
<accession>A0A5F2EML1</accession>
<dbReference type="SUPFAM" id="SSF55781">
    <property type="entry name" value="GAF domain-like"/>
    <property type="match status" value="1"/>
</dbReference>
<dbReference type="PROSITE" id="PS51078">
    <property type="entry name" value="ICLR_ED"/>
    <property type="match status" value="1"/>
</dbReference>
<evidence type="ECO:0000256" key="1">
    <source>
        <dbReference type="ARBA" id="ARBA00023015"/>
    </source>
</evidence>
<dbReference type="PANTHER" id="PTHR30136:SF24">
    <property type="entry name" value="HTH-TYPE TRANSCRIPTIONAL REPRESSOR ALLR"/>
    <property type="match status" value="1"/>
</dbReference>
<organism evidence="4 5">
    <name type="scientific">Aeromicrobium chenweiae</name>
    <dbReference type="NCBI Taxonomy" id="2079793"/>
    <lineage>
        <taxon>Bacteria</taxon>
        <taxon>Bacillati</taxon>
        <taxon>Actinomycetota</taxon>
        <taxon>Actinomycetes</taxon>
        <taxon>Propionibacteriales</taxon>
        <taxon>Nocardioidaceae</taxon>
        <taxon>Aeromicrobium</taxon>
    </lineage>
</organism>
<dbReference type="Pfam" id="PF09339">
    <property type="entry name" value="HTH_IclR"/>
    <property type="match status" value="1"/>
</dbReference>
<evidence type="ECO:0000256" key="3">
    <source>
        <dbReference type="ARBA" id="ARBA00023163"/>
    </source>
</evidence>
<dbReference type="PANTHER" id="PTHR30136">
    <property type="entry name" value="HELIX-TURN-HELIX TRANSCRIPTIONAL REGULATOR, ICLR FAMILY"/>
    <property type="match status" value="1"/>
</dbReference>
<dbReference type="OrthoDB" id="3209193at2"/>
<dbReference type="Gene3D" id="3.30.450.40">
    <property type="match status" value="1"/>
</dbReference>
<dbReference type="InterPro" id="IPR014757">
    <property type="entry name" value="Tscrpt_reg_IclR_C"/>
</dbReference>
<dbReference type="Proteomes" id="UP000244384">
    <property type="component" value="Chromosome"/>
</dbReference>
<dbReference type="InterPro" id="IPR050707">
    <property type="entry name" value="HTH_MetabolicPath_Reg"/>
</dbReference>
<keyword evidence="5" id="KW-1185">Reference proteome</keyword>
<sequence>MLDRAVQLLTAFRPDGEPLTFSELVEAGGLTRTTTHRLAHDLVRLRLLRLENGRYSAGLMLFELGRLVPVSRTIRDAAVPFLQDLFEATHETVHLGLRDGFDVVYAEKIHGHGSIDLPSRVGGRLPLTCTAVGKALLAADPAAEAQALRRPLPRLTRASVTDPAALAAQLAEARQTGVTLEREEANLGVACVASAIMVDGKAQAAVSVSVPIDRYEPWRLAAAVRTTALGISRQLVSCGVTTRRSRDAPPLPGPLGQTVTGVAQAAANPARRRTSAIART</sequence>
<proteinExistence type="predicted"/>